<dbReference type="PROSITE" id="PS50097">
    <property type="entry name" value="BTB"/>
    <property type="match status" value="1"/>
</dbReference>
<dbReference type="Pfam" id="PF07707">
    <property type="entry name" value="BACK"/>
    <property type="match status" value="1"/>
</dbReference>
<evidence type="ECO:0000259" key="4">
    <source>
        <dbReference type="PROSITE" id="PS50097"/>
    </source>
</evidence>
<evidence type="ECO:0000313" key="5">
    <source>
        <dbReference type="EMBL" id="GAQ88324.1"/>
    </source>
</evidence>
<dbReference type="InterPro" id="IPR000210">
    <property type="entry name" value="BTB/POZ_dom"/>
</dbReference>
<dbReference type="InterPro" id="IPR011333">
    <property type="entry name" value="SKP1/BTB/POZ_sf"/>
</dbReference>
<feature type="compositionally biased region" description="Basic and acidic residues" evidence="3">
    <location>
        <begin position="127"/>
        <end position="148"/>
    </location>
</feature>
<evidence type="ECO:0000313" key="6">
    <source>
        <dbReference type="Proteomes" id="UP000054558"/>
    </source>
</evidence>
<dbReference type="Gene3D" id="1.25.40.420">
    <property type="match status" value="1"/>
</dbReference>
<sequence length="599" mass="67211">MEEPEESETSSDSSCGSLEEDGHHFDFGPFYKQPQFCDRTIRLEILDDELSDPKEARSSEPALQNSPTEERNQETPEAERTAAKNASEGDAVGAEKETIAGKKRAREEGENPGSQEIAESASGRAIRTSERLAKRRDRGMSADYRESSPSENEDGDKSGHEENDTETGRGQSETEKAANGEKNDWRESSAEIEEAEEIPISSVIVAAKSHVLRAMLSSDMREGQKDAPIVLKVTGQEKRAFKEMVDFFYTGTLSERLQAEETSVSELILALLIGDKFDAPSFMGAVVTVLKERVEENGDSDLEAIAVDIPEVLQQRKGVKALVESAKEAFLEYFKNVADWDFLRFASLSERAVEFLLQAEGLEGDGEEVVFNGAHFWVRERFPEVKERREALLRLARQIRFGCIRGEVLETLLHDPDMQLPELQVLVLRGLVFQAYSEPKKLESMCDFSRLRSGFREAIIDLVLNVVIDEKGSRTVSRPVTWNDRTWCLEVKKSTRQDSATVAVYLNRGALAKSAEDSNQVDQVEVQFFARTWPSGYWALLKQRTLTFTKTTSEGRGSGDMFGKPWHLIDTSEYAGCTKEVTLRVVARRLPEDSESDED</sequence>
<feature type="domain" description="BTB" evidence="4">
    <location>
        <begin position="186"/>
        <end position="257"/>
    </location>
</feature>
<dbReference type="Pfam" id="PF00651">
    <property type="entry name" value="BTB"/>
    <property type="match status" value="1"/>
</dbReference>
<accession>A0A1Y1IBH3</accession>
<gene>
    <name evidence="5" type="ORF">KFL_004180090</name>
</gene>
<dbReference type="EMBL" id="DF237367">
    <property type="protein sequence ID" value="GAQ88324.1"/>
    <property type="molecule type" value="Genomic_DNA"/>
</dbReference>
<feature type="compositionally biased region" description="Basic and acidic residues" evidence="3">
    <location>
        <begin position="172"/>
        <end position="189"/>
    </location>
</feature>
<organism evidence="5 6">
    <name type="scientific">Klebsormidium nitens</name>
    <name type="common">Green alga</name>
    <name type="synonym">Ulothrix nitens</name>
    <dbReference type="NCBI Taxonomy" id="105231"/>
    <lineage>
        <taxon>Eukaryota</taxon>
        <taxon>Viridiplantae</taxon>
        <taxon>Streptophyta</taxon>
        <taxon>Klebsormidiophyceae</taxon>
        <taxon>Klebsormidiales</taxon>
        <taxon>Klebsormidiaceae</taxon>
        <taxon>Klebsormidium</taxon>
    </lineage>
</organism>
<dbReference type="PANTHER" id="PTHR46336">
    <property type="entry name" value="OS02G0260700 PROTEIN"/>
    <property type="match status" value="1"/>
</dbReference>
<dbReference type="Proteomes" id="UP000054558">
    <property type="component" value="Unassembled WGS sequence"/>
</dbReference>
<feature type="region of interest" description="Disordered" evidence="3">
    <location>
        <begin position="1"/>
        <end position="33"/>
    </location>
</feature>
<comment type="pathway">
    <text evidence="2">Protein modification; protein ubiquitination.</text>
</comment>
<feature type="compositionally biased region" description="Basic and acidic residues" evidence="3">
    <location>
        <begin position="68"/>
        <end position="82"/>
    </location>
</feature>
<dbReference type="AlphaFoldDB" id="A0A1Y1IBH3"/>
<dbReference type="CDD" id="cd18186">
    <property type="entry name" value="BTB_POZ_ZBTB_KLHL-like"/>
    <property type="match status" value="1"/>
</dbReference>
<feature type="compositionally biased region" description="Basic and acidic residues" evidence="3">
    <location>
        <begin position="48"/>
        <end position="58"/>
    </location>
</feature>
<evidence type="ECO:0000256" key="1">
    <source>
        <dbReference type="ARBA" id="ARBA00002668"/>
    </source>
</evidence>
<evidence type="ECO:0000256" key="2">
    <source>
        <dbReference type="ARBA" id="ARBA00004906"/>
    </source>
</evidence>
<protein>
    <recommendedName>
        <fullName evidence="4">BTB domain-containing protein</fullName>
    </recommendedName>
</protein>
<evidence type="ECO:0000256" key="3">
    <source>
        <dbReference type="SAM" id="MobiDB-lite"/>
    </source>
</evidence>
<comment type="function">
    <text evidence="1">May act as a substrate-specific adapter of an E3 ubiquitin-protein ligase complex (CUL3-RBX1-BTB) which mediates the ubiquitination and subsequent proteasomal degradation of target proteins.</text>
</comment>
<dbReference type="PANTHER" id="PTHR46336:SF3">
    <property type="entry name" value="BTB_POZ DOMAIN-CONTAINING PROTEIN POB1"/>
    <property type="match status" value="1"/>
</dbReference>
<feature type="region of interest" description="Disordered" evidence="3">
    <location>
        <begin position="48"/>
        <end position="193"/>
    </location>
</feature>
<feature type="compositionally biased region" description="Basic and acidic residues" evidence="3">
    <location>
        <begin position="93"/>
        <end position="109"/>
    </location>
</feature>
<dbReference type="SUPFAM" id="SSF54695">
    <property type="entry name" value="POZ domain"/>
    <property type="match status" value="1"/>
</dbReference>
<dbReference type="InterPro" id="IPR045890">
    <property type="entry name" value="POB1-like"/>
</dbReference>
<reference evidence="5 6" key="1">
    <citation type="journal article" date="2014" name="Nat. Commun.">
        <title>Klebsormidium flaccidum genome reveals primary factors for plant terrestrial adaptation.</title>
        <authorList>
            <person name="Hori K."/>
            <person name="Maruyama F."/>
            <person name="Fujisawa T."/>
            <person name="Togashi T."/>
            <person name="Yamamoto N."/>
            <person name="Seo M."/>
            <person name="Sato S."/>
            <person name="Yamada T."/>
            <person name="Mori H."/>
            <person name="Tajima N."/>
            <person name="Moriyama T."/>
            <person name="Ikeuchi M."/>
            <person name="Watanabe M."/>
            <person name="Wada H."/>
            <person name="Kobayashi K."/>
            <person name="Saito M."/>
            <person name="Masuda T."/>
            <person name="Sasaki-Sekimoto Y."/>
            <person name="Mashiguchi K."/>
            <person name="Awai K."/>
            <person name="Shimojima M."/>
            <person name="Masuda S."/>
            <person name="Iwai M."/>
            <person name="Nobusawa T."/>
            <person name="Narise T."/>
            <person name="Kondo S."/>
            <person name="Saito H."/>
            <person name="Sato R."/>
            <person name="Murakawa M."/>
            <person name="Ihara Y."/>
            <person name="Oshima-Yamada Y."/>
            <person name="Ohtaka K."/>
            <person name="Satoh M."/>
            <person name="Sonobe K."/>
            <person name="Ishii M."/>
            <person name="Ohtani R."/>
            <person name="Kanamori-Sato M."/>
            <person name="Honoki R."/>
            <person name="Miyazaki D."/>
            <person name="Mochizuki H."/>
            <person name="Umetsu J."/>
            <person name="Higashi K."/>
            <person name="Shibata D."/>
            <person name="Kamiya Y."/>
            <person name="Sato N."/>
            <person name="Nakamura Y."/>
            <person name="Tabata S."/>
            <person name="Ida S."/>
            <person name="Kurokawa K."/>
            <person name="Ohta H."/>
        </authorList>
    </citation>
    <scope>NUCLEOTIDE SEQUENCE [LARGE SCALE GENOMIC DNA]</scope>
    <source>
        <strain evidence="5 6">NIES-2285</strain>
    </source>
</reference>
<dbReference type="Gene3D" id="3.30.710.10">
    <property type="entry name" value="Potassium Channel Kv1.1, Chain A"/>
    <property type="match status" value="1"/>
</dbReference>
<name>A0A1Y1IBH3_KLENI</name>
<dbReference type="InterPro" id="IPR011705">
    <property type="entry name" value="BACK"/>
</dbReference>
<keyword evidence="6" id="KW-1185">Reference proteome</keyword>
<proteinExistence type="predicted"/>